<accession>A0A1I4G8B9</accession>
<dbReference type="PANTHER" id="PTHR35370:SF1">
    <property type="entry name" value="TYPE VI SECRETION SYSTEM COMPONENT TSSF1"/>
    <property type="match status" value="1"/>
</dbReference>
<reference evidence="2" key="1">
    <citation type="submission" date="2016-10" db="EMBL/GenBank/DDBJ databases">
        <authorList>
            <person name="Varghese N."/>
            <person name="Submissions S."/>
        </authorList>
    </citation>
    <scope>NUCLEOTIDE SEQUENCE [LARGE SCALE GENOMIC DNA]</scope>
    <source>
        <strain evidence="2">MO64</strain>
    </source>
</reference>
<dbReference type="RefSeq" id="WP_092705235.1">
    <property type="nucleotide sequence ID" value="NZ_FOSR01000022.1"/>
</dbReference>
<dbReference type="NCBIfam" id="TIGR03359">
    <property type="entry name" value="VI_chp_6"/>
    <property type="match status" value="1"/>
</dbReference>
<dbReference type="Proteomes" id="UP000198725">
    <property type="component" value="Unassembled WGS sequence"/>
</dbReference>
<proteinExistence type="predicted"/>
<evidence type="ECO:0000313" key="2">
    <source>
        <dbReference type="Proteomes" id="UP000198725"/>
    </source>
</evidence>
<dbReference type="AlphaFoldDB" id="A0A1I4G8B9"/>
<organism evidence="1 2">
    <name type="scientific">Rhodanobacter glycinis</name>
    <dbReference type="NCBI Taxonomy" id="582702"/>
    <lineage>
        <taxon>Bacteria</taxon>
        <taxon>Pseudomonadati</taxon>
        <taxon>Pseudomonadota</taxon>
        <taxon>Gammaproteobacteria</taxon>
        <taxon>Lysobacterales</taxon>
        <taxon>Rhodanobacteraceae</taxon>
        <taxon>Rhodanobacter</taxon>
    </lineage>
</organism>
<name>A0A1I4G8B9_9GAMM</name>
<dbReference type="InterPro" id="IPR010272">
    <property type="entry name" value="T6SS_TssF"/>
</dbReference>
<dbReference type="PANTHER" id="PTHR35370">
    <property type="entry name" value="CYTOPLASMIC PROTEIN-RELATED-RELATED"/>
    <property type="match status" value="1"/>
</dbReference>
<dbReference type="PIRSF" id="PIRSF028304">
    <property type="entry name" value="UCP028304"/>
    <property type="match status" value="1"/>
</dbReference>
<dbReference type="EMBL" id="FOSR01000022">
    <property type="protein sequence ID" value="SFL26295.1"/>
    <property type="molecule type" value="Genomic_DNA"/>
</dbReference>
<dbReference type="Pfam" id="PF05947">
    <property type="entry name" value="T6SS_TssF"/>
    <property type="match status" value="1"/>
</dbReference>
<protein>
    <submittedName>
        <fullName evidence="1">Type VI secretion system protein ImpG</fullName>
    </submittedName>
</protein>
<evidence type="ECO:0000313" key="1">
    <source>
        <dbReference type="EMBL" id="SFL26295.1"/>
    </source>
</evidence>
<sequence>MEDLLPYYERELAFLRRYSRDFAERYPKIAGRLLLVGDISEDPHVERLIESFALMGARISKKIEDDYPEFTEALLEVLYPHYLRPFPSCSIAHFDLGKSGAQLSAPVSIPRGTELLSRPVRGGPCRFRTAYDVHLTPLRIAAAQFQPVAQVPPHVRLPAQSCAQITLRFELQSQHASLGALGVERARVFIDGEPSFCAVLRDTLALKVDRAYVEAGDGGRWTRLDGNPFAPVGMADDEALIDYPARSHPAYRLLTELFAFPEKFGFFDIDLRRAGALGGKQFALHLILRDVASDSVPARLLEGLAPANVLLGCTPVVNLFQQHAEPIRVTHTSTSYPVVADARRAYAYEVHAIDSVARVQQTAQGESVVEFRPFYSLRHGENPERTEHYWVATRNDAVAQQSPGYELELSMVDVNFDPVTPKTDVLSLELTCSNRDLPSQLAYGVPGGDLTMEGGSVARSISLLRKPTASLRFDTGRGAQWRLISHLSLNHISLVEGGATALKEMLRLYDLPRSATSARQIDGIASLEHRAVTTWLPGRHFASVARGTEIRIGIDEDHFVGTGIHAFASVLDHFFGLYVHANSFTQLVLLSSRSGEELIRCPARSGESTLV</sequence>
<keyword evidence="2" id="KW-1185">Reference proteome</keyword>
<gene>
    <name evidence="1" type="ORF">SAMN05192579_12232</name>
</gene>